<dbReference type="SUPFAM" id="SSF48403">
    <property type="entry name" value="Ankyrin repeat"/>
    <property type="match status" value="1"/>
</dbReference>
<evidence type="ECO:0008006" key="3">
    <source>
        <dbReference type="Google" id="ProtNLM"/>
    </source>
</evidence>
<organism evidence="1 2">
    <name type="scientific">Polypedilum vanderplanki</name>
    <name type="common">Sleeping chironomid midge</name>
    <dbReference type="NCBI Taxonomy" id="319348"/>
    <lineage>
        <taxon>Eukaryota</taxon>
        <taxon>Metazoa</taxon>
        <taxon>Ecdysozoa</taxon>
        <taxon>Arthropoda</taxon>
        <taxon>Hexapoda</taxon>
        <taxon>Insecta</taxon>
        <taxon>Pterygota</taxon>
        <taxon>Neoptera</taxon>
        <taxon>Endopterygota</taxon>
        <taxon>Diptera</taxon>
        <taxon>Nematocera</taxon>
        <taxon>Chironomoidea</taxon>
        <taxon>Chironomidae</taxon>
        <taxon>Chironominae</taxon>
        <taxon>Polypedilum</taxon>
        <taxon>Polypedilum</taxon>
    </lineage>
</organism>
<protein>
    <recommendedName>
        <fullName evidence="3">Ankyrin repeat domain-containing protein</fullName>
    </recommendedName>
</protein>
<sequence>MNISNSTQPIQKDKFFYNEAETQVTVNCKTLADWLSLITEKSFIENFDSHKKANVIILNVESELKNVETLRENEFSSKSWILVAFLSTTNERQMIIIWRNHNSNAFQKLDFDEKFSKEFLSFVLDFIIEILEKENELFGAQSLSNLTNFFLTCLQNSCGLNLLMKAIKENKKEIFDELLELPYTFHEKCILNENDDDATAADLAWEMRNHEILFKLLQNNSPFPAKFEKIQELEQTSIEIKLLMKDLNEMHEAINKMNFEDIEKYLVKYSNLIYFYNITNNSAIRIAAEKDDKRIYDLLLKSGCKIGPFEDYKIILKYLQNDPSYINELEKEDMKYEITTGISTKDYLSFHDKYSFSYGKLKEKRKLEAKRRKLFEIVNESDDGKLILKITSTINYKQNEFQTHFDFDSQYIAVIYKRKNKNANKEDYEACTGLINLQNYKIFVGAQKFNKRKNEIASILKHEHCHLALLKTFMNGCKPYVEGNVSKDDFDKVVEECQNKKGEEIIIDRVFDCYPDEIKHAELAVRASEMITFYKDNQNKLTEQKEKFPLLFDYLEKKIKPAMDEFLNKVTSKLSNDSNKFKVEELPISMQAICKNQEGKTLKKISSEKFCSLFEAKAHEQIINWAKFSQSFGAK</sequence>
<accession>A0A9J6CQD3</accession>
<proteinExistence type="predicted"/>
<dbReference type="Proteomes" id="UP001107558">
    <property type="component" value="Chromosome 1"/>
</dbReference>
<gene>
    <name evidence="1" type="ORF">PVAND_013401</name>
</gene>
<evidence type="ECO:0000313" key="1">
    <source>
        <dbReference type="EMBL" id="KAG5684160.1"/>
    </source>
</evidence>
<dbReference type="EMBL" id="JADBJN010000001">
    <property type="protein sequence ID" value="KAG5684160.1"/>
    <property type="molecule type" value="Genomic_DNA"/>
</dbReference>
<dbReference type="InterPro" id="IPR036770">
    <property type="entry name" value="Ankyrin_rpt-contain_sf"/>
</dbReference>
<name>A0A9J6CQD3_POLVA</name>
<keyword evidence="2" id="KW-1185">Reference proteome</keyword>
<comment type="caution">
    <text evidence="1">The sequence shown here is derived from an EMBL/GenBank/DDBJ whole genome shotgun (WGS) entry which is preliminary data.</text>
</comment>
<reference evidence="1" key="1">
    <citation type="submission" date="2021-03" db="EMBL/GenBank/DDBJ databases">
        <title>Chromosome level genome of the anhydrobiotic midge Polypedilum vanderplanki.</title>
        <authorList>
            <person name="Yoshida Y."/>
            <person name="Kikawada T."/>
            <person name="Gusev O."/>
        </authorList>
    </citation>
    <scope>NUCLEOTIDE SEQUENCE</scope>
    <source>
        <strain evidence="1">NIAS01</strain>
        <tissue evidence="1">Whole body or cell culture</tissue>
    </source>
</reference>
<evidence type="ECO:0000313" key="2">
    <source>
        <dbReference type="Proteomes" id="UP001107558"/>
    </source>
</evidence>
<dbReference type="AlphaFoldDB" id="A0A9J6CQD3"/>
<dbReference type="Gene3D" id="1.25.40.20">
    <property type="entry name" value="Ankyrin repeat-containing domain"/>
    <property type="match status" value="1"/>
</dbReference>